<dbReference type="AlphaFoldDB" id="A0AA36UKY1"/>
<protein>
    <submittedName>
        <fullName evidence="1">Uncharacterized protein</fullName>
    </submittedName>
</protein>
<dbReference type="RefSeq" id="WP_003777481.1">
    <property type="nucleotide sequence ID" value="NZ_CP094241.1"/>
</dbReference>
<gene>
    <name evidence="1" type="ORF">HMPREF9418_1032</name>
</gene>
<proteinExistence type="predicted"/>
<reference evidence="1 2" key="1">
    <citation type="submission" date="2011-05" db="EMBL/GenBank/DDBJ databases">
        <authorList>
            <person name="Muzny D."/>
            <person name="Qin X."/>
            <person name="Deng J."/>
            <person name="Jiang H."/>
            <person name="Liu Y."/>
            <person name="Qu J."/>
            <person name="Song X.-Z."/>
            <person name="Zhang L."/>
            <person name="Thornton R."/>
            <person name="Coyle M."/>
            <person name="Francisco L."/>
            <person name="Jackson L."/>
            <person name="Javaid M."/>
            <person name="Korchina V."/>
            <person name="Kovar C."/>
            <person name="Mata R."/>
            <person name="Mathew T."/>
            <person name="Ngo R."/>
            <person name="Nguyen L."/>
            <person name="Nguyen N."/>
            <person name="Okwuonu G."/>
            <person name="Ongeri F."/>
            <person name="Pham C."/>
            <person name="Simmons D."/>
            <person name="Wilczek-Boney K."/>
            <person name="Hale W."/>
            <person name="Jakkamsetti A."/>
            <person name="Pham P."/>
            <person name="Ruth R."/>
            <person name="San Lucas F."/>
            <person name="Warren J."/>
            <person name="Zhang J."/>
            <person name="Zhao Z."/>
            <person name="Zhou C."/>
            <person name="Zhu D."/>
            <person name="Lee S."/>
            <person name="Bess C."/>
            <person name="Blankenburg K."/>
            <person name="Forbes L."/>
            <person name="Fu Q."/>
            <person name="Gubbala S."/>
            <person name="Hirani K."/>
            <person name="Jayaseelan J.C."/>
            <person name="Lara F."/>
            <person name="Munidasa M."/>
            <person name="Palculict T."/>
            <person name="Patil S."/>
            <person name="Pu L.-L."/>
            <person name="Saada N."/>
            <person name="Tang L."/>
            <person name="Weissenberger G."/>
            <person name="Zhu Y."/>
            <person name="Hemphill L."/>
            <person name="Shang Y."/>
            <person name="Youmans B."/>
            <person name="Ayvaz T."/>
            <person name="Ross M."/>
            <person name="Santibanez J."/>
            <person name="Aqrawi P."/>
            <person name="Gross S."/>
            <person name="Joshi V."/>
            <person name="Fowler G."/>
            <person name="Nazareth L."/>
            <person name="Reid J."/>
            <person name="Worley K."/>
            <person name="Petrosino J."/>
            <person name="Highlander S."/>
            <person name="Gibbs R."/>
        </authorList>
    </citation>
    <scope>NUCLEOTIDE SEQUENCE [LARGE SCALE GENOMIC DNA]</scope>
    <source>
        <strain evidence="1 2">ATCC 33926</strain>
    </source>
</reference>
<comment type="caution">
    <text evidence="1">The sequence shown here is derived from an EMBL/GenBank/DDBJ whole genome shotgun (WGS) entry which is preliminary data.</text>
</comment>
<evidence type="ECO:0000313" key="1">
    <source>
        <dbReference type="EMBL" id="EGQ77415.1"/>
    </source>
</evidence>
<dbReference type="Proteomes" id="UP000004982">
    <property type="component" value="Unassembled WGS sequence"/>
</dbReference>
<evidence type="ECO:0000313" key="2">
    <source>
        <dbReference type="Proteomes" id="UP000004982"/>
    </source>
</evidence>
<dbReference type="EMBL" id="AFQE01000048">
    <property type="protein sequence ID" value="EGQ77415.1"/>
    <property type="molecule type" value="Genomic_DNA"/>
</dbReference>
<accession>A0AA36UKY1</accession>
<organism evidence="1 2">
    <name type="scientific">Neisseria macacae ATCC 33926</name>
    <dbReference type="NCBI Taxonomy" id="997348"/>
    <lineage>
        <taxon>Bacteria</taxon>
        <taxon>Pseudomonadati</taxon>
        <taxon>Pseudomonadota</taxon>
        <taxon>Betaproteobacteria</taxon>
        <taxon>Neisseriales</taxon>
        <taxon>Neisseriaceae</taxon>
        <taxon>Neisseria</taxon>
    </lineage>
</organism>
<name>A0AA36UKY1_9NEIS</name>
<sequence>MKKAALSVSSDCGGMLFETGGILTETNLRRIAAHPVSDDLFF</sequence>